<name>A0A0D9YW50_9ORYZ</name>
<reference evidence="2" key="1">
    <citation type="submission" date="2015-04" db="UniProtKB">
        <authorList>
            <consortium name="EnsemblPlants"/>
        </authorList>
    </citation>
    <scope>IDENTIFICATION</scope>
</reference>
<feature type="compositionally biased region" description="Basic residues" evidence="1">
    <location>
        <begin position="90"/>
        <end position="101"/>
    </location>
</feature>
<feature type="region of interest" description="Disordered" evidence="1">
    <location>
        <begin position="1"/>
        <end position="112"/>
    </location>
</feature>
<organism evidence="2">
    <name type="scientific">Oryza glumipatula</name>
    <dbReference type="NCBI Taxonomy" id="40148"/>
    <lineage>
        <taxon>Eukaryota</taxon>
        <taxon>Viridiplantae</taxon>
        <taxon>Streptophyta</taxon>
        <taxon>Embryophyta</taxon>
        <taxon>Tracheophyta</taxon>
        <taxon>Spermatophyta</taxon>
        <taxon>Magnoliopsida</taxon>
        <taxon>Liliopsida</taxon>
        <taxon>Poales</taxon>
        <taxon>Poaceae</taxon>
        <taxon>BOP clade</taxon>
        <taxon>Oryzoideae</taxon>
        <taxon>Oryzeae</taxon>
        <taxon>Oryzinae</taxon>
        <taxon>Oryza</taxon>
    </lineage>
</organism>
<dbReference type="EnsemblPlants" id="OGLUM02G27580.2">
    <property type="protein sequence ID" value="OGLUM02G27580.2"/>
    <property type="gene ID" value="OGLUM02G27580"/>
</dbReference>
<proteinExistence type="predicted"/>
<dbReference type="Proteomes" id="UP000026961">
    <property type="component" value="Chromosome 2"/>
</dbReference>
<dbReference type="Gramene" id="OGLUM02G27580.2">
    <property type="protein sequence ID" value="OGLUM02G27580.2"/>
    <property type="gene ID" value="OGLUM02G27580"/>
</dbReference>
<sequence length="244" mass="25936">MHASGEGDVAEPGREAREVGLGGDGPSEREEVVLDLGPELVRAAAVGERSVRQHRPSRRGGGGATGEGTYVAAPIRRLPSPPPALNPSRSARRLPSHRPHRPGAAPALAAPPPSARTGYNIIRAYSSRFFSASSFANIRAVDMNNYNIGPVRGQVLQRPKECALAVLDVLVDGHEHLVLAGGQALLVPLVAGVLQRAGRRADAAPSAPHRVVLFAVAIHCCFLTLRNEKHKTMQLQNQKPKSTL</sequence>
<protein>
    <submittedName>
        <fullName evidence="2">Uncharacterized protein</fullName>
    </submittedName>
</protein>
<accession>A0A0D9YW50</accession>
<evidence type="ECO:0000313" key="2">
    <source>
        <dbReference type="EnsemblPlants" id="OGLUM02G27580.2"/>
    </source>
</evidence>
<evidence type="ECO:0000313" key="3">
    <source>
        <dbReference type="Proteomes" id="UP000026961"/>
    </source>
</evidence>
<evidence type="ECO:0000256" key="1">
    <source>
        <dbReference type="SAM" id="MobiDB-lite"/>
    </source>
</evidence>
<keyword evidence="3" id="KW-1185">Reference proteome</keyword>
<reference evidence="2" key="2">
    <citation type="submission" date="2018-05" db="EMBL/GenBank/DDBJ databases">
        <title>OgluRS3 (Oryza glumaepatula Reference Sequence Version 3).</title>
        <authorList>
            <person name="Zhang J."/>
            <person name="Kudrna D."/>
            <person name="Lee S."/>
            <person name="Talag J."/>
            <person name="Welchert J."/>
            <person name="Wing R.A."/>
        </authorList>
    </citation>
    <scope>NUCLEOTIDE SEQUENCE [LARGE SCALE GENOMIC DNA]</scope>
</reference>
<dbReference type="AlphaFoldDB" id="A0A0D9YW50"/>